<sequence>MQFHYDEKMPLRILDEGDFWKLQESEHTIVLRELVPNLEEEFVQALAEWEQAFSQTQGLYVRYIEAVIRSGDRVSDPLMRQIRELVTFSMEQSQQFIGLLNQMGSASPAFRSNPTALAVLNHIRRESEYFIGISEALTAKALI</sequence>
<name>A0A9X3TRW3_9BACL</name>
<accession>A0A9X3TRW3</accession>
<reference evidence="1" key="1">
    <citation type="submission" date="2022-12" db="EMBL/GenBank/DDBJ databases">
        <title>Draft genome sequence of the thermophilic strain Brevibacillus thermoruber HT42, isolated from Los Humeros, Puebla, Mexico, with biotechnological potential.</title>
        <authorList>
            <person name="Lara Sanchez J."/>
            <person name="Solis Palacios R."/>
            <person name="Bustos Baena A.S."/>
            <person name="Ruz Baez A.E."/>
            <person name="Espinosa Luna G."/>
            <person name="Oliart Ros R.M."/>
        </authorList>
    </citation>
    <scope>NUCLEOTIDE SEQUENCE</scope>
    <source>
        <strain evidence="1">HT42</strain>
    </source>
</reference>
<gene>
    <name evidence="1" type="ORF">O3V59_13570</name>
</gene>
<protein>
    <submittedName>
        <fullName evidence="1">DUF2935 domain-containing protein</fullName>
    </submittedName>
</protein>
<dbReference type="Proteomes" id="UP001151071">
    <property type="component" value="Unassembled WGS sequence"/>
</dbReference>
<proteinExistence type="predicted"/>
<dbReference type="AlphaFoldDB" id="A0A9X3TRW3"/>
<dbReference type="SUPFAM" id="SSF158430">
    <property type="entry name" value="Bacillus cereus metalloprotein-like"/>
    <property type="match status" value="1"/>
</dbReference>
<dbReference type="Pfam" id="PF11155">
    <property type="entry name" value="DUF2935"/>
    <property type="match status" value="1"/>
</dbReference>
<dbReference type="EMBL" id="JAPYYP010000016">
    <property type="protein sequence ID" value="MDA5109395.1"/>
    <property type="molecule type" value="Genomic_DNA"/>
</dbReference>
<evidence type="ECO:0000313" key="2">
    <source>
        <dbReference type="Proteomes" id="UP001151071"/>
    </source>
</evidence>
<dbReference type="RefSeq" id="WP_044898698.1">
    <property type="nucleotide sequence ID" value="NZ_JAPYYP010000016.1"/>
</dbReference>
<comment type="caution">
    <text evidence="1">The sequence shown here is derived from an EMBL/GenBank/DDBJ whole genome shotgun (WGS) entry which is preliminary data.</text>
</comment>
<dbReference type="Gene3D" id="1.20.1260.120">
    <property type="entry name" value="Protein of unknown function DUF2935"/>
    <property type="match status" value="1"/>
</dbReference>
<evidence type="ECO:0000313" key="1">
    <source>
        <dbReference type="EMBL" id="MDA5109395.1"/>
    </source>
</evidence>
<keyword evidence="2" id="KW-1185">Reference proteome</keyword>
<dbReference type="InterPro" id="IPR021328">
    <property type="entry name" value="CotB-like"/>
</dbReference>
<organism evidence="1 2">
    <name type="scientific">Brevibacillus thermoruber</name>
    <dbReference type="NCBI Taxonomy" id="33942"/>
    <lineage>
        <taxon>Bacteria</taxon>
        <taxon>Bacillati</taxon>
        <taxon>Bacillota</taxon>
        <taxon>Bacilli</taxon>
        <taxon>Bacillales</taxon>
        <taxon>Paenibacillaceae</taxon>
        <taxon>Brevibacillus</taxon>
    </lineage>
</organism>